<sequence length="31" mass="3559">MKQTIYLVSELGIKTTHIYYLYRGQNGLVGV</sequence>
<dbReference type="EMBL" id="UINC01078099">
    <property type="protein sequence ID" value="SVC18843.1"/>
    <property type="molecule type" value="Genomic_DNA"/>
</dbReference>
<gene>
    <name evidence="1" type="ORF">METZ01_LOCUS271697</name>
</gene>
<protein>
    <submittedName>
        <fullName evidence="1">Uncharacterized protein</fullName>
    </submittedName>
</protein>
<name>A0A382K5Q7_9ZZZZ</name>
<reference evidence="1" key="1">
    <citation type="submission" date="2018-05" db="EMBL/GenBank/DDBJ databases">
        <authorList>
            <person name="Lanie J.A."/>
            <person name="Ng W.-L."/>
            <person name="Kazmierczak K.M."/>
            <person name="Andrzejewski T.M."/>
            <person name="Davidsen T.M."/>
            <person name="Wayne K.J."/>
            <person name="Tettelin H."/>
            <person name="Glass J.I."/>
            <person name="Rusch D."/>
            <person name="Podicherti R."/>
            <person name="Tsui H.-C.T."/>
            <person name="Winkler M.E."/>
        </authorList>
    </citation>
    <scope>NUCLEOTIDE SEQUENCE</scope>
</reference>
<organism evidence="1">
    <name type="scientific">marine metagenome</name>
    <dbReference type="NCBI Taxonomy" id="408172"/>
    <lineage>
        <taxon>unclassified sequences</taxon>
        <taxon>metagenomes</taxon>
        <taxon>ecological metagenomes</taxon>
    </lineage>
</organism>
<evidence type="ECO:0000313" key="1">
    <source>
        <dbReference type="EMBL" id="SVC18843.1"/>
    </source>
</evidence>
<proteinExistence type="predicted"/>
<accession>A0A382K5Q7</accession>
<dbReference type="AlphaFoldDB" id="A0A382K5Q7"/>